<dbReference type="InterPro" id="IPR002401">
    <property type="entry name" value="Cyt_P450_E_grp-I"/>
</dbReference>
<evidence type="ECO:0000256" key="8">
    <source>
        <dbReference type="ARBA" id="ARBA00023004"/>
    </source>
</evidence>
<evidence type="ECO:0000313" key="12">
    <source>
        <dbReference type="Proteomes" id="UP000593564"/>
    </source>
</evidence>
<evidence type="ECO:0000256" key="7">
    <source>
        <dbReference type="ARBA" id="ARBA00023002"/>
    </source>
</evidence>
<keyword evidence="3" id="KW-0349">Heme</keyword>
<dbReference type="Proteomes" id="UP000593564">
    <property type="component" value="Unassembled WGS sequence"/>
</dbReference>
<dbReference type="GO" id="GO:0016705">
    <property type="term" value="F:oxidoreductase activity, acting on paired donors, with incorporation or reduction of molecular oxygen"/>
    <property type="evidence" value="ECO:0007669"/>
    <property type="project" value="InterPro"/>
</dbReference>
<dbReference type="AlphaFoldDB" id="A0A7J7H3W8"/>
<organism evidence="11 12">
    <name type="scientific">Camellia sinensis</name>
    <name type="common">Tea plant</name>
    <name type="synonym">Thea sinensis</name>
    <dbReference type="NCBI Taxonomy" id="4442"/>
    <lineage>
        <taxon>Eukaryota</taxon>
        <taxon>Viridiplantae</taxon>
        <taxon>Streptophyta</taxon>
        <taxon>Embryophyta</taxon>
        <taxon>Tracheophyta</taxon>
        <taxon>Spermatophyta</taxon>
        <taxon>Magnoliopsida</taxon>
        <taxon>eudicotyledons</taxon>
        <taxon>Gunneridae</taxon>
        <taxon>Pentapetalae</taxon>
        <taxon>asterids</taxon>
        <taxon>Ericales</taxon>
        <taxon>Theaceae</taxon>
        <taxon>Camellia</taxon>
    </lineage>
</organism>
<evidence type="ECO:0000313" key="11">
    <source>
        <dbReference type="EMBL" id="KAF5947669.1"/>
    </source>
</evidence>
<proteinExistence type="inferred from homology"/>
<dbReference type="InterPro" id="IPR036396">
    <property type="entry name" value="Cyt_P450_sf"/>
</dbReference>
<comment type="caution">
    <text evidence="11">The sequence shown here is derived from an EMBL/GenBank/DDBJ whole genome shotgun (WGS) entry which is preliminary data.</text>
</comment>
<dbReference type="Gene3D" id="1.10.630.10">
    <property type="entry name" value="Cytochrome P450"/>
    <property type="match status" value="1"/>
</dbReference>
<dbReference type="SUPFAM" id="SSF48264">
    <property type="entry name" value="Cytochrome P450"/>
    <property type="match status" value="1"/>
</dbReference>
<keyword evidence="5" id="KW-0479">Metal-binding</keyword>
<protein>
    <recommendedName>
        <fullName evidence="13">Cytochrome P450</fullName>
    </recommendedName>
</protein>
<evidence type="ECO:0000256" key="9">
    <source>
        <dbReference type="ARBA" id="ARBA00023033"/>
    </source>
</evidence>
<evidence type="ECO:0000256" key="5">
    <source>
        <dbReference type="ARBA" id="ARBA00022723"/>
    </source>
</evidence>
<name>A0A7J7H3W8_CAMSI</name>
<gene>
    <name evidence="11" type="ORF">HYC85_013626</name>
</gene>
<dbReference type="Pfam" id="PF00067">
    <property type="entry name" value="p450"/>
    <property type="match status" value="1"/>
</dbReference>
<dbReference type="InterPro" id="IPR050665">
    <property type="entry name" value="Cytochrome_P450_Monooxygen"/>
</dbReference>
<dbReference type="PANTHER" id="PTHR24282:SF28">
    <property type="entry name" value="CYTOCHROME P450"/>
    <property type="match status" value="1"/>
</dbReference>
<dbReference type="EMBL" id="JACBKZ010000006">
    <property type="protein sequence ID" value="KAF5947669.1"/>
    <property type="molecule type" value="Genomic_DNA"/>
</dbReference>
<dbReference type="PANTHER" id="PTHR24282">
    <property type="entry name" value="CYTOCHROME P450 FAMILY MEMBER"/>
    <property type="match status" value="1"/>
</dbReference>
<evidence type="ECO:0000256" key="2">
    <source>
        <dbReference type="ARBA" id="ARBA00010617"/>
    </source>
</evidence>
<evidence type="ECO:0000256" key="3">
    <source>
        <dbReference type="ARBA" id="ARBA00022617"/>
    </source>
</evidence>
<dbReference type="GO" id="GO:0016020">
    <property type="term" value="C:membrane"/>
    <property type="evidence" value="ECO:0007669"/>
    <property type="project" value="UniProtKB-SubCell"/>
</dbReference>
<dbReference type="GO" id="GO:0005506">
    <property type="term" value="F:iron ion binding"/>
    <property type="evidence" value="ECO:0007669"/>
    <property type="project" value="InterPro"/>
</dbReference>
<evidence type="ECO:0008006" key="13">
    <source>
        <dbReference type="Google" id="ProtNLM"/>
    </source>
</evidence>
<evidence type="ECO:0000256" key="10">
    <source>
        <dbReference type="ARBA" id="ARBA00023136"/>
    </source>
</evidence>
<dbReference type="GO" id="GO:0004497">
    <property type="term" value="F:monooxygenase activity"/>
    <property type="evidence" value="ECO:0007669"/>
    <property type="project" value="UniProtKB-KW"/>
</dbReference>
<evidence type="ECO:0000256" key="4">
    <source>
        <dbReference type="ARBA" id="ARBA00022692"/>
    </source>
</evidence>
<reference evidence="11 12" key="2">
    <citation type="submission" date="2020-07" db="EMBL/GenBank/DDBJ databases">
        <title>Genome assembly of wild tea tree DASZ reveals pedigree and selection history of tea varieties.</title>
        <authorList>
            <person name="Zhang W."/>
        </authorList>
    </citation>
    <scope>NUCLEOTIDE SEQUENCE [LARGE SCALE GENOMIC DNA]</scope>
    <source>
        <strain evidence="12">cv. G240</strain>
        <tissue evidence="11">Leaf</tissue>
    </source>
</reference>
<keyword evidence="8" id="KW-0408">Iron</keyword>
<keyword evidence="6" id="KW-1133">Transmembrane helix</keyword>
<dbReference type="PRINTS" id="PR00463">
    <property type="entry name" value="EP450I"/>
</dbReference>
<dbReference type="InterPro" id="IPR001128">
    <property type="entry name" value="Cyt_P450"/>
</dbReference>
<dbReference type="GO" id="GO:0020037">
    <property type="term" value="F:heme binding"/>
    <property type="evidence" value="ECO:0007669"/>
    <property type="project" value="InterPro"/>
</dbReference>
<keyword evidence="9" id="KW-0503">Monooxygenase</keyword>
<evidence type="ECO:0000256" key="1">
    <source>
        <dbReference type="ARBA" id="ARBA00004370"/>
    </source>
</evidence>
<keyword evidence="12" id="KW-1185">Reference proteome</keyword>
<comment type="subcellular location">
    <subcellularLocation>
        <location evidence="1">Membrane</location>
    </subcellularLocation>
</comment>
<reference evidence="12" key="1">
    <citation type="journal article" date="2020" name="Nat. Commun.">
        <title>Genome assembly of wild tea tree DASZ reveals pedigree and selection history of tea varieties.</title>
        <authorList>
            <person name="Zhang W."/>
            <person name="Zhang Y."/>
            <person name="Qiu H."/>
            <person name="Guo Y."/>
            <person name="Wan H."/>
            <person name="Zhang X."/>
            <person name="Scossa F."/>
            <person name="Alseekh S."/>
            <person name="Zhang Q."/>
            <person name="Wang P."/>
            <person name="Xu L."/>
            <person name="Schmidt M.H."/>
            <person name="Jia X."/>
            <person name="Li D."/>
            <person name="Zhu A."/>
            <person name="Guo F."/>
            <person name="Chen W."/>
            <person name="Ni D."/>
            <person name="Usadel B."/>
            <person name="Fernie A.R."/>
            <person name="Wen W."/>
        </authorList>
    </citation>
    <scope>NUCLEOTIDE SEQUENCE [LARGE SCALE GENOMIC DNA]</scope>
    <source>
        <strain evidence="12">cv. G240</strain>
    </source>
</reference>
<accession>A0A7J7H3W8</accession>
<evidence type="ECO:0000256" key="6">
    <source>
        <dbReference type="ARBA" id="ARBA00022989"/>
    </source>
</evidence>
<sequence length="289" mass="32544">MMQNLVHIMLDSANKLINTWEIEIEKQSETANIKIDEDLQSFASIVISETLFGQSNSKVINEFQSRFKRLERAMKTPILVHSNQEQFREMEIKKEIHSQIMSIVNEQSSNVDVLQTIINGAKMSALGPAAVEQLIVDNCKNVYLAGLESTVNTTARTLMLLAMHPEWQDRARVEVAEVCGESLPNATMLGKMKVLTSVIQEALRLYPPVPFIARETLEDMKFGDLEIPKGVMSFHHDPELWGLDPSKFNPHRFANGIGSACKIPQVASCFRGLPQLRLTKEGFKSSKME</sequence>
<keyword evidence="10" id="KW-0472">Membrane</keyword>
<comment type="similarity">
    <text evidence="2">Belongs to the cytochrome P450 family.</text>
</comment>
<keyword evidence="7" id="KW-0560">Oxidoreductase</keyword>
<keyword evidence="4" id="KW-0812">Transmembrane</keyword>